<dbReference type="AlphaFoldDB" id="W9HR43"/>
<proteinExistence type="predicted"/>
<name>W9HR43_FUSOX</name>
<organism evidence="1 2">
    <name type="scientific">Fusarium oxysporum NRRL 32931</name>
    <dbReference type="NCBI Taxonomy" id="660029"/>
    <lineage>
        <taxon>Eukaryota</taxon>
        <taxon>Fungi</taxon>
        <taxon>Dikarya</taxon>
        <taxon>Ascomycota</taxon>
        <taxon>Pezizomycotina</taxon>
        <taxon>Sordariomycetes</taxon>
        <taxon>Hypocreomycetidae</taxon>
        <taxon>Hypocreales</taxon>
        <taxon>Nectriaceae</taxon>
        <taxon>Fusarium</taxon>
        <taxon>Fusarium oxysporum species complex</taxon>
    </lineage>
</organism>
<evidence type="ECO:0000313" key="1">
    <source>
        <dbReference type="EMBL" id="EWY82696.1"/>
    </source>
</evidence>
<dbReference type="HOGENOM" id="CLU_3242148_0_0_1"/>
<dbReference type="Proteomes" id="UP000030753">
    <property type="component" value="Unassembled WGS sequence"/>
</dbReference>
<evidence type="ECO:0000313" key="2">
    <source>
        <dbReference type="Proteomes" id="UP000030753"/>
    </source>
</evidence>
<gene>
    <name evidence="1" type="ORF">FOYG_14795</name>
</gene>
<protein>
    <submittedName>
        <fullName evidence="1">Uncharacterized protein</fullName>
    </submittedName>
</protein>
<sequence length="43" mass="4917">MVRLETRKFGSLPSNLTLPGTTSWHKPPMTPAWLDSPLHWLLC</sequence>
<dbReference type="EMBL" id="JH717848">
    <property type="protein sequence ID" value="EWY82696.1"/>
    <property type="molecule type" value="Genomic_DNA"/>
</dbReference>
<reference evidence="1 2" key="1">
    <citation type="submission" date="2011-06" db="EMBL/GenBank/DDBJ databases">
        <title>The Genome Sequence of Fusarium oxysporum FOSC 3-a.</title>
        <authorList>
            <consortium name="The Broad Institute Genome Sequencing Platform"/>
            <person name="Ma L.-J."/>
            <person name="Gale L.R."/>
            <person name="Schwartz D.C."/>
            <person name="Zhou S."/>
            <person name="Corby-Kistler H."/>
            <person name="Young S.K."/>
            <person name="Zeng Q."/>
            <person name="Gargeya S."/>
            <person name="Fitzgerald M."/>
            <person name="Haas B."/>
            <person name="Abouelleil A."/>
            <person name="Alvarado L."/>
            <person name="Arachchi H.M."/>
            <person name="Berlin A."/>
            <person name="Brown A."/>
            <person name="Chapman S.B."/>
            <person name="Chen Z."/>
            <person name="Dunbar C."/>
            <person name="Freedman E."/>
            <person name="Gearin G."/>
            <person name="Gellesch M."/>
            <person name="Goldberg J."/>
            <person name="Griggs A."/>
            <person name="Gujja S."/>
            <person name="Heiman D."/>
            <person name="Howarth C."/>
            <person name="Larson L."/>
            <person name="Lui A."/>
            <person name="MacDonald P.J.P."/>
            <person name="Mehta T."/>
            <person name="Montmayeur A."/>
            <person name="Murphy C."/>
            <person name="Neiman D."/>
            <person name="Pearson M."/>
            <person name="Priest M."/>
            <person name="Roberts A."/>
            <person name="Saif S."/>
            <person name="Shea T."/>
            <person name="Shenoy N."/>
            <person name="Sisk P."/>
            <person name="Stolte C."/>
            <person name="Sykes S."/>
            <person name="Wortman J."/>
            <person name="Nusbaum C."/>
            <person name="Birren B."/>
        </authorList>
    </citation>
    <scope>NUCLEOTIDE SEQUENCE [LARGE SCALE GENOMIC DNA]</scope>
    <source>
        <strain evidence="2">FOSC 3-a</strain>
    </source>
</reference>
<accession>W9HR43</accession>